<evidence type="ECO:0000313" key="2">
    <source>
        <dbReference type="Proteomes" id="UP000076577"/>
    </source>
</evidence>
<sequence>MVISRLKMPSLLSWLGFFLKMGITMQGHGSYLGNQGRTAILPVSRSAGVLEARCLTYLDVVESNTQAIDPVL</sequence>
<protein>
    <submittedName>
        <fullName evidence="1">Uncharacterized protein</fullName>
    </submittedName>
</protein>
<name>A0A165XKK9_9HYPH</name>
<dbReference type="EMBL" id="LMCB01000029">
    <property type="protein sequence ID" value="KZL17796.1"/>
    <property type="molecule type" value="Genomic_DNA"/>
</dbReference>
<reference evidence="1 2" key="1">
    <citation type="journal article" date="2016" name="Front. Microbiol.">
        <title>Comparative Genomic Analysis Reveals a Diverse Repertoire of Genes Involved in Prokaryote-Eukaryote Interactions within the Pseudovibrio Genus.</title>
        <authorList>
            <person name="Romano S."/>
            <person name="Fernandez-Guerra A."/>
            <person name="Reen F.J."/>
            <person name="Glockner F.O."/>
            <person name="Crowley S.P."/>
            <person name="O'Sullivan O."/>
            <person name="Cotter P.D."/>
            <person name="Adams C."/>
            <person name="Dobson A.D."/>
            <person name="O'Gara F."/>
        </authorList>
    </citation>
    <scope>NUCLEOTIDE SEQUENCE [LARGE SCALE GENOMIC DNA]</scope>
    <source>
        <strain evidence="1 2">Ad2</strain>
    </source>
</reference>
<comment type="caution">
    <text evidence="1">The sequence shown here is derived from an EMBL/GenBank/DDBJ whole genome shotgun (WGS) entry which is preliminary data.</text>
</comment>
<proteinExistence type="predicted"/>
<dbReference type="Proteomes" id="UP000076577">
    <property type="component" value="Unassembled WGS sequence"/>
</dbReference>
<dbReference type="AlphaFoldDB" id="A0A165XKK9"/>
<accession>A0A165XKK9</accession>
<evidence type="ECO:0000313" key="1">
    <source>
        <dbReference type="EMBL" id="KZL17796.1"/>
    </source>
</evidence>
<gene>
    <name evidence="1" type="ORF">PsAD2_02914</name>
</gene>
<organism evidence="1 2">
    <name type="scientific">Pseudovibrio axinellae</name>
    <dbReference type="NCBI Taxonomy" id="989403"/>
    <lineage>
        <taxon>Bacteria</taxon>
        <taxon>Pseudomonadati</taxon>
        <taxon>Pseudomonadota</taxon>
        <taxon>Alphaproteobacteria</taxon>
        <taxon>Hyphomicrobiales</taxon>
        <taxon>Stappiaceae</taxon>
        <taxon>Pseudovibrio</taxon>
    </lineage>
</organism>
<keyword evidence="2" id="KW-1185">Reference proteome</keyword>